<dbReference type="PATRIC" id="fig|727.582.peg.517"/>
<protein>
    <submittedName>
        <fullName evidence="1">Uncharacterized protein</fullName>
    </submittedName>
</protein>
<evidence type="ECO:0000313" key="1">
    <source>
        <dbReference type="EMBL" id="KIS34972.1"/>
    </source>
</evidence>
<evidence type="ECO:0000313" key="2">
    <source>
        <dbReference type="Proteomes" id="UP000050700"/>
    </source>
</evidence>
<dbReference type="Proteomes" id="UP000050700">
    <property type="component" value="Unassembled WGS sequence"/>
</dbReference>
<proteinExistence type="predicted"/>
<reference evidence="1 2" key="1">
    <citation type="submission" date="2014-05" db="EMBL/GenBank/DDBJ databases">
        <title>Methylome analysis of the phasevarions of Haemophilus influenzae.</title>
        <authorList>
            <person name="Atack J.M."/>
            <person name="Fox K.L."/>
            <person name="Power P.M."/>
            <person name="Clark T."/>
            <person name="Jurcisek J."/>
            <person name="Korlach J."/>
            <person name="Bakaletz L.O."/>
            <person name="Jennings M.P."/>
        </authorList>
    </citation>
    <scope>NUCLEOTIDE SEQUENCE [LARGE SCALE GENOMIC DNA]</scope>
    <source>
        <strain evidence="1 2">1209</strain>
    </source>
</reference>
<organism evidence="1 2">
    <name type="scientific">Haemophilus influenzae</name>
    <dbReference type="NCBI Taxonomy" id="727"/>
    <lineage>
        <taxon>Bacteria</taxon>
        <taxon>Pseudomonadati</taxon>
        <taxon>Pseudomonadota</taxon>
        <taxon>Gammaproteobacteria</taxon>
        <taxon>Pasteurellales</taxon>
        <taxon>Pasteurellaceae</taxon>
        <taxon>Haemophilus</taxon>
    </lineage>
</organism>
<name>A0A158SVS8_HAEIF</name>
<sequence length="59" mass="6764">MYKSFRIRQPQPITCLFTTYCGRIGEDGLCGVSISKSAVDFESIFEIEKTFEKMTALFE</sequence>
<comment type="caution">
    <text evidence="1">The sequence shown here is derived from an EMBL/GenBank/DDBJ whole genome shotgun (WGS) entry which is preliminary data.</text>
</comment>
<dbReference type="AlphaFoldDB" id="A0A158SVS8"/>
<accession>A0A158SVS8</accession>
<gene>
    <name evidence="1" type="ORF">NTHI1209_00575</name>
</gene>
<dbReference type="EMBL" id="JMQP01000002">
    <property type="protein sequence ID" value="KIS34972.1"/>
    <property type="molecule type" value="Genomic_DNA"/>
</dbReference>